<sequence length="355" mass="40493">MRLGAYVWYGFSYTGGHYTDRLFGEFPGREPEWGWTEDSTANMEYQISLAVKYGLSFFAFDWYYGKLHLNRAVDRFLEAEGHENMEFCLMVGNHGSAHIYRKDWEDACRYFVRYMSSPCALRINGRPVIVIYDITALIDDLGGISAAKECLDYLRREMKRETGCDIVIYGCECPFGTPGTGAIDYNTEAFSDAELAARLKRDRECGFDALTGYNYRRYSPVDGSYEVPYRLLTEQHERCWDKMAEHAVLPYSPCILAGWDCRPWETEWWGNTTGYRSCYATDRDGVTFAGHIKNAAVWIKNHPGCAESDLGFIYAWDEVCEGGFMIPTKSEGYAMLEGLKSGSEAADRVVTGKDR</sequence>
<dbReference type="Proteomes" id="UP000017938">
    <property type="component" value="Unassembled WGS sequence"/>
</dbReference>
<dbReference type="PANTHER" id="PTHR41244">
    <property type="entry name" value="RHAMNAN SYNTHESIS F"/>
    <property type="match status" value="1"/>
</dbReference>
<dbReference type="EMBL" id="CBFW010000452">
    <property type="protein sequence ID" value="CDC77917.1"/>
    <property type="molecule type" value="Genomic_DNA"/>
</dbReference>
<accession>R6V558</accession>
<name>R6V558_9BACT</name>
<dbReference type="Pfam" id="PF14307">
    <property type="entry name" value="Glyco_tran_WbsX"/>
    <property type="match status" value="1"/>
</dbReference>
<evidence type="ECO:0000313" key="2">
    <source>
        <dbReference type="Proteomes" id="UP000017938"/>
    </source>
</evidence>
<gene>
    <name evidence="1" type="ORF">BN580_00534</name>
</gene>
<proteinExistence type="predicted"/>
<dbReference type="STRING" id="1263015.BN580_00534"/>
<protein>
    <submittedName>
        <fullName evidence="1">Uncharacterized protein</fullName>
    </submittedName>
</protein>
<dbReference type="Gene3D" id="3.20.20.80">
    <property type="entry name" value="Glycosidases"/>
    <property type="match status" value="1"/>
</dbReference>
<organism evidence="1 2">
    <name type="scientific">Candidatus Colimorpha enterica</name>
    <dbReference type="NCBI Taxonomy" id="3083063"/>
    <lineage>
        <taxon>Bacteria</taxon>
        <taxon>Pseudomonadati</taxon>
        <taxon>Bacteroidota</taxon>
        <taxon>Bacteroidia</taxon>
        <taxon>Bacteroidales</taxon>
        <taxon>Candidatus Colimorpha</taxon>
    </lineage>
</organism>
<reference evidence="1" key="1">
    <citation type="submission" date="2012-11" db="EMBL/GenBank/DDBJ databases">
        <title>Dependencies among metagenomic species, viruses, plasmids and units of genetic variation.</title>
        <authorList>
            <person name="Nielsen H.B."/>
            <person name="Almeida M."/>
            <person name="Juncker A.S."/>
            <person name="Rasmussen S."/>
            <person name="Li J."/>
            <person name="Sunagawa S."/>
            <person name="Plichta D."/>
            <person name="Gautier L."/>
            <person name="Le Chatelier E."/>
            <person name="Peletier E."/>
            <person name="Bonde I."/>
            <person name="Nielsen T."/>
            <person name="Manichanh C."/>
            <person name="Arumugam M."/>
            <person name="Batto J."/>
            <person name="Santos M.B.Q.D."/>
            <person name="Blom N."/>
            <person name="Borruel N."/>
            <person name="Burgdorf K.S."/>
            <person name="Boumezbeur F."/>
            <person name="Casellas F."/>
            <person name="Dore J."/>
            <person name="Guarner F."/>
            <person name="Hansen T."/>
            <person name="Hildebrand F."/>
            <person name="Kaas R.S."/>
            <person name="Kennedy S."/>
            <person name="Kristiansen K."/>
            <person name="Kultima J.R."/>
            <person name="Leonard P."/>
            <person name="Levenez F."/>
            <person name="Lund O."/>
            <person name="Moumen B."/>
            <person name="Le Paslier D."/>
            <person name="Pons N."/>
            <person name="Pedersen O."/>
            <person name="Prifti E."/>
            <person name="Qin J."/>
            <person name="Raes J."/>
            <person name="Tap J."/>
            <person name="Tims S."/>
            <person name="Ussery D.W."/>
            <person name="Yamada T."/>
            <person name="MetaHit consortium"/>
            <person name="Renault P."/>
            <person name="Sicheritz-Ponten T."/>
            <person name="Bork P."/>
            <person name="Wang J."/>
            <person name="Brunak S."/>
            <person name="Ehrlich S.D."/>
        </authorList>
    </citation>
    <scope>NUCLEOTIDE SEQUENCE [LARGE SCALE GENOMIC DNA]</scope>
</reference>
<dbReference type="InterPro" id="IPR032719">
    <property type="entry name" value="WbsX"/>
</dbReference>
<dbReference type="AlphaFoldDB" id="R6V558"/>
<dbReference type="PANTHER" id="PTHR41244:SF1">
    <property type="entry name" value="GLYCOSYLTRANSFERASE"/>
    <property type="match status" value="1"/>
</dbReference>
<comment type="caution">
    <text evidence="1">The sequence shown here is derived from an EMBL/GenBank/DDBJ whole genome shotgun (WGS) entry which is preliminary data.</text>
</comment>
<evidence type="ECO:0000313" key="1">
    <source>
        <dbReference type="EMBL" id="CDC77917.1"/>
    </source>
</evidence>